<accession>A0A1I2UVK0</accession>
<dbReference type="Gene3D" id="3.60.10.10">
    <property type="entry name" value="Endonuclease/exonuclease/phosphatase"/>
    <property type="match status" value="1"/>
</dbReference>
<dbReference type="GO" id="GO:0000175">
    <property type="term" value="F:3'-5'-RNA exonuclease activity"/>
    <property type="evidence" value="ECO:0007669"/>
    <property type="project" value="TreeGrafter"/>
</dbReference>
<dbReference type="PANTHER" id="PTHR12121:SF36">
    <property type="entry name" value="ENDONUCLEASE_EXONUCLEASE_PHOSPHATASE DOMAIN-CONTAINING PROTEIN"/>
    <property type="match status" value="1"/>
</dbReference>
<organism evidence="2 3">
    <name type="scientific">Pedobacter insulae</name>
    <dbReference type="NCBI Taxonomy" id="414048"/>
    <lineage>
        <taxon>Bacteria</taxon>
        <taxon>Pseudomonadati</taxon>
        <taxon>Bacteroidota</taxon>
        <taxon>Sphingobacteriia</taxon>
        <taxon>Sphingobacteriales</taxon>
        <taxon>Sphingobacteriaceae</taxon>
        <taxon>Pedobacter</taxon>
    </lineage>
</organism>
<name>A0A1I2UVK0_9SPHI</name>
<dbReference type="CDD" id="cd09083">
    <property type="entry name" value="EEP-1"/>
    <property type="match status" value="1"/>
</dbReference>
<dbReference type="InterPro" id="IPR005135">
    <property type="entry name" value="Endo/exonuclease/phosphatase"/>
</dbReference>
<dbReference type="Pfam" id="PF03372">
    <property type="entry name" value="Exo_endo_phos"/>
    <property type="match status" value="1"/>
</dbReference>
<dbReference type="EMBL" id="FOPP01000002">
    <property type="protein sequence ID" value="SFG81132.1"/>
    <property type="molecule type" value="Genomic_DNA"/>
</dbReference>
<proteinExistence type="predicted"/>
<protein>
    <submittedName>
        <fullName evidence="2">Metal-dependent hydrolase, endonuclease/exonuclease/phosphatase family</fullName>
    </submittedName>
</protein>
<dbReference type="InterPro" id="IPR050410">
    <property type="entry name" value="CCR4/nocturin_mRNA_transcr"/>
</dbReference>
<dbReference type="PANTHER" id="PTHR12121">
    <property type="entry name" value="CARBON CATABOLITE REPRESSOR PROTEIN 4"/>
    <property type="match status" value="1"/>
</dbReference>
<sequence length="311" mass="34652">MSLSRRNFIKGSSLAISASYLPNSGFTAVVPKTPTPVNLNIHKVLSCNIRVALPEDDAIGKGWAARKTACIKLIKVQKADLIGFQEVLKVQAEDLKKEMPAYGCFGFEGPEMDLNPETYNGIAKNLIMYAKNRYEMISAGCYWLSETPEIGGSKSWNTARARHVNWLRLADKNTGKQFRIMAVHLDHKDQEARNKQGQLIVKESNQYAPDFPQLLIGDFNVDSANPVYSIITNGGWRDTYRTIHGDSEPGATFHNFLGKAYSKSTQKNTGKIDFIFSKGNIKTTNAKIIDEMADGIYPSDHYFVSAEIAFV</sequence>
<evidence type="ECO:0000259" key="1">
    <source>
        <dbReference type="Pfam" id="PF03372"/>
    </source>
</evidence>
<keyword evidence="2" id="KW-0269">Exonuclease</keyword>
<evidence type="ECO:0000313" key="2">
    <source>
        <dbReference type="EMBL" id="SFG81132.1"/>
    </source>
</evidence>
<keyword evidence="2" id="KW-0255">Endonuclease</keyword>
<evidence type="ECO:0000313" key="3">
    <source>
        <dbReference type="Proteomes" id="UP000199666"/>
    </source>
</evidence>
<dbReference type="OrthoDB" id="9793162at2"/>
<reference evidence="2 3" key="1">
    <citation type="submission" date="2016-10" db="EMBL/GenBank/DDBJ databases">
        <authorList>
            <person name="de Groot N.N."/>
        </authorList>
    </citation>
    <scope>NUCLEOTIDE SEQUENCE [LARGE SCALE GENOMIC DNA]</scope>
    <source>
        <strain evidence="2 3">DSM 18684</strain>
    </source>
</reference>
<keyword evidence="3" id="KW-1185">Reference proteome</keyword>
<feature type="domain" description="Endonuclease/exonuclease/phosphatase" evidence="1">
    <location>
        <begin position="60"/>
        <end position="301"/>
    </location>
</feature>
<dbReference type="RefSeq" id="WP_090992409.1">
    <property type="nucleotide sequence ID" value="NZ_FOPP01000002.1"/>
</dbReference>
<dbReference type="AlphaFoldDB" id="A0A1I2UVK0"/>
<keyword evidence="2" id="KW-0378">Hydrolase</keyword>
<dbReference type="GO" id="GO:0004519">
    <property type="term" value="F:endonuclease activity"/>
    <property type="evidence" value="ECO:0007669"/>
    <property type="project" value="UniProtKB-KW"/>
</dbReference>
<dbReference type="SUPFAM" id="SSF56219">
    <property type="entry name" value="DNase I-like"/>
    <property type="match status" value="1"/>
</dbReference>
<dbReference type="InterPro" id="IPR036691">
    <property type="entry name" value="Endo/exonu/phosph_ase_sf"/>
</dbReference>
<gene>
    <name evidence="2" type="ORF">SAMN04489864_102373</name>
</gene>
<dbReference type="STRING" id="414048.SAMN04489864_102373"/>
<keyword evidence="2" id="KW-0540">Nuclease</keyword>
<dbReference type="Proteomes" id="UP000199666">
    <property type="component" value="Unassembled WGS sequence"/>
</dbReference>